<dbReference type="GO" id="GO:0016020">
    <property type="term" value="C:membrane"/>
    <property type="evidence" value="ECO:0007669"/>
    <property type="project" value="UniProtKB-SubCell"/>
</dbReference>
<dbReference type="STRING" id="1123350.SAMN02744040_02073"/>
<evidence type="ECO:0000256" key="4">
    <source>
        <dbReference type="ARBA" id="ARBA00022729"/>
    </source>
</evidence>
<organism evidence="10 11">
    <name type="scientific">Tepidibacter thalassicus DSM 15285</name>
    <dbReference type="NCBI Taxonomy" id="1123350"/>
    <lineage>
        <taxon>Bacteria</taxon>
        <taxon>Bacillati</taxon>
        <taxon>Bacillota</taxon>
        <taxon>Clostridia</taxon>
        <taxon>Peptostreptococcales</taxon>
        <taxon>Peptostreptococcaceae</taxon>
        <taxon>Tepidibacter</taxon>
    </lineage>
</organism>
<evidence type="ECO:0000313" key="11">
    <source>
        <dbReference type="Proteomes" id="UP000242520"/>
    </source>
</evidence>
<dbReference type="Gene3D" id="3.30.300.210">
    <property type="entry name" value="Nutrient germinant receptor protein C, domain 3"/>
    <property type="match status" value="1"/>
</dbReference>
<keyword evidence="11" id="KW-1185">Reference proteome</keyword>
<evidence type="ECO:0000256" key="3">
    <source>
        <dbReference type="ARBA" id="ARBA00022544"/>
    </source>
</evidence>
<dbReference type="OrthoDB" id="9816067at2"/>
<evidence type="ECO:0000256" key="6">
    <source>
        <dbReference type="ARBA" id="ARBA00023139"/>
    </source>
</evidence>
<dbReference type="PANTHER" id="PTHR35789">
    <property type="entry name" value="SPORE GERMINATION PROTEIN B3"/>
    <property type="match status" value="1"/>
</dbReference>
<evidence type="ECO:0000259" key="9">
    <source>
        <dbReference type="Pfam" id="PF25198"/>
    </source>
</evidence>
<evidence type="ECO:0000313" key="10">
    <source>
        <dbReference type="EMBL" id="SHH47172.1"/>
    </source>
</evidence>
<dbReference type="NCBIfam" id="TIGR02887">
    <property type="entry name" value="spore_ger_x_C"/>
    <property type="match status" value="1"/>
</dbReference>
<evidence type="ECO:0000256" key="7">
    <source>
        <dbReference type="ARBA" id="ARBA00023288"/>
    </source>
</evidence>
<keyword evidence="5" id="KW-0472">Membrane</keyword>
<dbReference type="RefSeq" id="WP_072726140.1">
    <property type="nucleotide sequence ID" value="NZ_FQXH01000029.1"/>
</dbReference>
<dbReference type="InterPro" id="IPR057336">
    <property type="entry name" value="GerAC_N"/>
</dbReference>
<evidence type="ECO:0000259" key="8">
    <source>
        <dbReference type="Pfam" id="PF05504"/>
    </source>
</evidence>
<feature type="domain" description="Spore germination protein N-terminal" evidence="9">
    <location>
        <begin position="23"/>
        <end position="199"/>
    </location>
</feature>
<dbReference type="Proteomes" id="UP000242520">
    <property type="component" value="Unassembled WGS sequence"/>
</dbReference>
<feature type="domain" description="Spore germination GerAC-like C-terminal" evidence="8">
    <location>
        <begin position="209"/>
        <end position="371"/>
    </location>
</feature>
<accession>A0A1M5T8X8</accession>
<dbReference type="PROSITE" id="PS51257">
    <property type="entry name" value="PROKAR_LIPOPROTEIN"/>
    <property type="match status" value="1"/>
</dbReference>
<dbReference type="Pfam" id="PF25198">
    <property type="entry name" value="Spore_GerAC_N"/>
    <property type="match status" value="1"/>
</dbReference>
<comment type="similarity">
    <text evidence="2">Belongs to the GerABKC lipoprotein family.</text>
</comment>
<gene>
    <name evidence="10" type="ORF">SAMN02744040_02073</name>
</gene>
<dbReference type="EMBL" id="FQXH01000029">
    <property type="protein sequence ID" value="SHH47172.1"/>
    <property type="molecule type" value="Genomic_DNA"/>
</dbReference>
<evidence type="ECO:0000256" key="5">
    <source>
        <dbReference type="ARBA" id="ARBA00023136"/>
    </source>
</evidence>
<reference evidence="11" key="1">
    <citation type="submission" date="2016-11" db="EMBL/GenBank/DDBJ databases">
        <authorList>
            <person name="Varghese N."/>
            <person name="Submissions S."/>
        </authorList>
    </citation>
    <scope>NUCLEOTIDE SEQUENCE [LARGE SCALE GENOMIC DNA]</scope>
    <source>
        <strain evidence="11">DSM 15285</strain>
    </source>
</reference>
<dbReference type="InterPro" id="IPR038501">
    <property type="entry name" value="Spore_GerAC_C_sf"/>
</dbReference>
<dbReference type="Pfam" id="PF05504">
    <property type="entry name" value="Spore_GerAC"/>
    <property type="match status" value="1"/>
</dbReference>
<keyword evidence="3" id="KW-0309">Germination</keyword>
<comment type="subcellular location">
    <subcellularLocation>
        <location evidence="1">Membrane</location>
        <topology evidence="1">Lipid-anchor</topology>
    </subcellularLocation>
</comment>
<dbReference type="InterPro" id="IPR008844">
    <property type="entry name" value="Spore_GerAC-like"/>
</dbReference>
<name>A0A1M5T8X8_9FIRM</name>
<evidence type="ECO:0000256" key="2">
    <source>
        <dbReference type="ARBA" id="ARBA00007886"/>
    </source>
</evidence>
<proteinExistence type="inferred from homology"/>
<keyword evidence="4" id="KW-0732">Signal</keyword>
<keyword evidence="6" id="KW-0564">Palmitate</keyword>
<dbReference type="AlphaFoldDB" id="A0A1M5T8X8"/>
<protein>
    <submittedName>
        <fullName evidence="10">Germination protein, Ger(X)C family</fullName>
    </submittedName>
</protein>
<sequence length="381" mass="44007">MIKIFSKLIVIFICLILLTSCWDYKDIDQRCIVHSVGVDRVDGKIEFSGEITQIKSSKGGGGLKTEKAEATSVYKLLSYGKNFEQARINYDSVNPFPVFLGATRLVVFGTNFAKEGIEPYLNRIDKFYDYRKTILIVITRERPRKLFDIPVKKDISMGFLVEDILKSLIEKGRALNINVGKILSYMALKDVGYLLPYIGIEEGSVQYLGLAVMKDSKLIGTIEQENTSGILYLLADKPKLTEVIILPNEEKNKYVIITSLRKRKIKTEYKNNKVIINVNLDLEAQLQYQYYIASINDKKIKMLEDKLSKKIKNYIVNNFKTSQKEFECDYFQFVKYFKADNPKIYKDINWKKEYLNSDINVNVRVKIKNLGFIDPNAKSKY</sequence>
<keyword evidence="7" id="KW-0449">Lipoprotein</keyword>
<dbReference type="PANTHER" id="PTHR35789:SF1">
    <property type="entry name" value="SPORE GERMINATION PROTEIN B3"/>
    <property type="match status" value="1"/>
</dbReference>
<dbReference type="InterPro" id="IPR046953">
    <property type="entry name" value="Spore_GerAC-like_C"/>
</dbReference>
<dbReference type="GO" id="GO:0009847">
    <property type="term" value="P:spore germination"/>
    <property type="evidence" value="ECO:0007669"/>
    <property type="project" value="InterPro"/>
</dbReference>
<evidence type="ECO:0000256" key="1">
    <source>
        <dbReference type="ARBA" id="ARBA00004635"/>
    </source>
</evidence>